<reference evidence="1" key="1">
    <citation type="journal article" date="2016" name="Genome Announc.">
        <title>Draft Genome Sequences of Two Novel Amoeba-Resistant Intranuclear Bacteria, 'Candidatus Berkiella cookevillensis' and 'Candidatus Berkiella aquae'.</title>
        <authorList>
            <person name="Mehari Y.T."/>
            <person name="Arivett B.A."/>
            <person name="Farone A.L."/>
            <person name="Gunderson J.H."/>
            <person name="Farone M.B."/>
        </authorList>
    </citation>
    <scope>NUCLEOTIDE SEQUENCE</scope>
    <source>
        <strain evidence="1">HT99</strain>
    </source>
</reference>
<evidence type="ECO:0000313" key="2">
    <source>
        <dbReference type="Proteomes" id="UP000051497"/>
    </source>
</evidence>
<dbReference type="EMBL" id="LKAJ02000001">
    <property type="protein sequence ID" value="MCS5712108.1"/>
    <property type="molecule type" value="Genomic_DNA"/>
</dbReference>
<organism evidence="1 2">
    <name type="scientific">Candidatus Berkiella aquae</name>
    <dbReference type="NCBI Taxonomy" id="295108"/>
    <lineage>
        <taxon>Bacteria</taxon>
        <taxon>Pseudomonadati</taxon>
        <taxon>Pseudomonadota</taxon>
        <taxon>Gammaproteobacteria</taxon>
        <taxon>Candidatus Berkiellales</taxon>
        <taxon>Candidatus Berkiellaceae</taxon>
        <taxon>Candidatus Berkiella</taxon>
    </lineage>
</organism>
<gene>
    <name evidence="1" type="ORF">HT99x_011755</name>
</gene>
<proteinExistence type="predicted"/>
<comment type="caution">
    <text evidence="1">The sequence shown here is derived from an EMBL/GenBank/DDBJ whole genome shotgun (WGS) entry which is preliminary data.</text>
</comment>
<dbReference type="RefSeq" id="WP_075064732.1">
    <property type="nucleotide sequence ID" value="NZ_LKAJ02000001.1"/>
</dbReference>
<accession>A0AAE3HWY7</accession>
<protein>
    <submittedName>
        <fullName evidence="1">Uncharacterized protein</fullName>
    </submittedName>
</protein>
<name>A0AAE3HWY7_9GAMM</name>
<evidence type="ECO:0000313" key="1">
    <source>
        <dbReference type="EMBL" id="MCS5712108.1"/>
    </source>
</evidence>
<reference evidence="1" key="2">
    <citation type="submission" date="2021-06" db="EMBL/GenBank/DDBJ databases">
        <title>Genomic Description and Analysis of Intracellular Bacteria, Candidatus Berkiella cookevillensis and Candidatus Berkiella aquae.</title>
        <authorList>
            <person name="Kidane D.T."/>
            <person name="Mehari Y.T."/>
            <person name="Rice F.C."/>
            <person name="Arivett B.A."/>
            <person name="Farone A.L."/>
            <person name="Berk S.G."/>
            <person name="Farone M.B."/>
        </authorList>
    </citation>
    <scope>NUCLEOTIDE SEQUENCE</scope>
    <source>
        <strain evidence="1">HT99</strain>
    </source>
</reference>
<dbReference type="Proteomes" id="UP000051497">
    <property type="component" value="Unassembled WGS sequence"/>
</dbReference>
<sequence>MALSRLGSCAEGLKKFPDCITGENTIDFAQVAGCAPSADIPAGFVSFADIFSITGVGLAKER</sequence>
<keyword evidence="2" id="KW-1185">Reference proteome</keyword>
<dbReference type="AlphaFoldDB" id="A0AAE3HWY7"/>